<gene>
    <name evidence="2" type="ORF">SPF06_19025</name>
</gene>
<dbReference type="Pfam" id="PF03235">
    <property type="entry name" value="GmrSD_N"/>
    <property type="match status" value="1"/>
</dbReference>
<evidence type="ECO:0000313" key="3">
    <source>
        <dbReference type="Proteomes" id="UP001304769"/>
    </source>
</evidence>
<organism evidence="2 3">
    <name type="scientific">Sinomonas terricola</name>
    <dbReference type="NCBI Taxonomy" id="3110330"/>
    <lineage>
        <taxon>Bacteria</taxon>
        <taxon>Bacillati</taxon>
        <taxon>Actinomycetota</taxon>
        <taxon>Actinomycetes</taxon>
        <taxon>Micrococcales</taxon>
        <taxon>Micrococcaceae</taxon>
        <taxon>Sinomonas</taxon>
    </lineage>
</organism>
<sequence>MTENPAVDEIDEEDPRTQLWESIANGISTLSEMADTPSGVTAASMPISSDDIDMSSDSWMSELAEVQGWLNLAEQLPNSGREDFLGSLVSSLELDTAEAIDTTTSPSELTPRALERLNERIELACRLQQSFVEDLESEGATRAAATSIWSAAWEESDPGAQQLSTEPVIATAEVWPIIQLTDSDLNLTPSYQRGDVWTTADRQALIESVLRGIPLPSIILREVGASDPQEVVDGKQRLTALLRFVGTHPVALAKVQEADSRHPGKDLLKNFSEDYLKFRKAWKTLEGETLTAALENDYYFPFKLRNNDSGGLKGHELEPLQGKYYTQIVDNVINVAGAGMTVKKLFTKVVAYKVPVILYTQADPRQIHDVFKLYNKQGVHLNAEEIRNAAFHEIELTPAILLAAGDADPRIETKDIAPSLVDVPHLGSLGEALRGYGFGVTRYRRTKVVSWILSLLLLDTEGEKLKTTARHIDELLTRVQRNDVDPLRNRKILAELFEWLVRAVDLHGRHPELWSEAFMDGGSGAKWQELQLVGSLVGIAFALAASPDDIEDRIARNADRIWEASNADWERIRKAQTKTQWSYIARIAKGVIELLDLDPSQASGAVRDRFGSSGYESLQRMVLSGDQQ</sequence>
<proteinExistence type="predicted"/>
<dbReference type="RefSeq" id="WP_323280732.1">
    <property type="nucleotide sequence ID" value="NZ_JAYGGQ010000018.1"/>
</dbReference>
<keyword evidence="3" id="KW-1185">Reference proteome</keyword>
<dbReference type="InterPro" id="IPR004919">
    <property type="entry name" value="GmrSD_N"/>
</dbReference>
<reference evidence="2 3" key="1">
    <citation type="submission" date="2023-12" db="EMBL/GenBank/DDBJ databases">
        <title>Sinomonas terricola sp. nov, isolated from litchi orchard soil in Guangdong, PR China.</title>
        <authorList>
            <person name="Jiaxin W."/>
            <person name="Yang Z."/>
            <person name="Honghui Z."/>
        </authorList>
    </citation>
    <scope>NUCLEOTIDE SEQUENCE [LARGE SCALE GENOMIC DNA]</scope>
    <source>
        <strain evidence="2 3">JGH33</strain>
    </source>
</reference>
<dbReference type="EMBL" id="JAYGGQ010000018">
    <property type="protein sequence ID" value="MEA5456820.1"/>
    <property type="molecule type" value="Genomic_DNA"/>
</dbReference>
<accession>A0ABU5TB02</accession>
<protein>
    <submittedName>
        <fullName evidence="2">DUF262 domain-containing protein</fullName>
    </submittedName>
</protein>
<comment type="caution">
    <text evidence="2">The sequence shown here is derived from an EMBL/GenBank/DDBJ whole genome shotgun (WGS) entry which is preliminary data.</text>
</comment>
<dbReference type="PANTHER" id="PTHR39639">
    <property type="entry name" value="CHROMOSOME 16, WHOLE GENOME SHOTGUN SEQUENCE"/>
    <property type="match status" value="1"/>
</dbReference>
<name>A0ABU5TB02_9MICC</name>
<dbReference type="Proteomes" id="UP001304769">
    <property type="component" value="Unassembled WGS sequence"/>
</dbReference>
<feature type="domain" description="GmrSD restriction endonucleases N-terminal" evidence="1">
    <location>
        <begin position="186"/>
        <end position="391"/>
    </location>
</feature>
<evidence type="ECO:0000259" key="1">
    <source>
        <dbReference type="Pfam" id="PF03235"/>
    </source>
</evidence>
<dbReference type="PANTHER" id="PTHR39639:SF1">
    <property type="entry name" value="DUF262 DOMAIN-CONTAINING PROTEIN"/>
    <property type="match status" value="1"/>
</dbReference>
<evidence type="ECO:0000313" key="2">
    <source>
        <dbReference type="EMBL" id="MEA5456820.1"/>
    </source>
</evidence>